<dbReference type="InterPro" id="IPR006370">
    <property type="entry name" value="HB_polyprenyltransferase-like"/>
</dbReference>
<keyword evidence="5 11" id="KW-0997">Cell inner membrane</keyword>
<evidence type="ECO:0000313" key="14">
    <source>
        <dbReference type="Proteomes" id="UP000298179"/>
    </source>
</evidence>
<dbReference type="UniPathway" id="UPA00232"/>
<dbReference type="Gene3D" id="1.10.357.140">
    <property type="entry name" value="UbiA prenyltransferase"/>
    <property type="match status" value="1"/>
</dbReference>
<keyword evidence="14" id="KW-1185">Reference proteome</keyword>
<keyword evidence="11" id="KW-0460">Magnesium</keyword>
<dbReference type="FunFam" id="1.20.120.1780:FF:000001">
    <property type="entry name" value="4-hydroxybenzoate octaprenyltransferase"/>
    <property type="match status" value="1"/>
</dbReference>
<comment type="caution">
    <text evidence="13">The sequence shown here is derived from an EMBL/GenBank/DDBJ whole genome shotgun (WGS) entry which is preliminary data.</text>
</comment>
<dbReference type="NCBIfam" id="TIGR01474">
    <property type="entry name" value="ubiA_proteo"/>
    <property type="match status" value="1"/>
</dbReference>
<evidence type="ECO:0000256" key="7">
    <source>
        <dbReference type="ARBA" id="ARBA00022688"/>
    </source>
</evidence>
<dbReference type="Pfam" id="PF01040">
    <property type="entry name" value="UbiA"/>
    <property type="match status" value="1"/>
</dbReference>
<evidence type="ECO:0000256" key="9">
    <source>
        <dbReference type="ARBA" id="ARBA00022989"/>
    </source>
</evidence>
<dbReference type="InterPro" id="IPR039653">
    <property type="entry name" value="Prenyltransferase"/>
</dbReference>
<dbReference type="GO" id="GO:0006744">
    <property type="term" value="P:ubiquinone biosynthetic process"/>
    <property type="evidence" value="ECO:0007669"/>
    <property type="project" value="UniProtKB-UniRule"/>
</dbReference>
<comment type="pathway">
    <text evidence="11">Cofactor biosynthesis; ubiquinone biosynthesis.</text>
</comment>
<feature type="transmembrane region" description="Helical" evidence="11">
    <location>
        <begin position="148"/>
        <end position="166"/>
    </location>
</feature>
<accession>A0A4Y8RNH5</accession>
<feature type="transmembrane region" description="Helical" evidence="11">
    <location>
        <begin position="197"/>
        <end position="214"/>
    </location>
</feature>
<sequence length="335" mass="36617">MANLKSSLAETSDRVTDAPVYNWVYRMLPRAIWPYAQLARWDRPIGWQLLLWPCWWSAALAPQAVAPSAVHTGLPSLWNLLLFLIGAIAMRGAGCTYNDLVDQDIDDKVARTRSRPLPSGRVSRLQAKLFLVAQALVGFLVLIQFNPFAVLLGILSLATVAIYPFLKRVTDWPQLGLGLAFSYGALMGWAVHWGSLALAPVLLYAGAILWTIGYDTIYAHQDKEDDALVGVRSTARLFGNRTREALAILYLGTIALFFAAFAASGMGAAGGPSWPAYAGLAIGAVQMIWQISSLDIDDPDQCLALFKSNTVFGWIIFFGLIFSALWSLSMPVYGG</sequence>
<keyword evidence="9 11" id="KW-1133">Transmembrane helix</keyword>
<dbReference type="EMBL" id="SOZD01000002">
    <property type="protein sequence ID" value="TFF25158.1"/>
    <property type="molecule type" value="Genomic_DNA"/>
</dbReference>
<evidence type="ECO:0000256" key="3">
    <source>
        <dbReference type="ARBA" id="ARBA00005985"/>
    </source>
</evidence>
<dbReference type="PANTHER" id="PTHR11048">
    <property type="entry name" value="PRENYLTRANSFERASES"/>
    <property type="match status" value="1"/>
</dbReference>
<dbReference type="RefSeq" id="WP_134761328.1">
    <property type="nucleotide sequence ID" value="NZ_SOZD01000002.1"/>
</dbReference>
<evidence type="ECO:0000256" key="10">
    <source>
        <dbReference type="ARBA" id="ARBA00023136"/>
    </source>
</evidence>
<dbReference type="HAMAP" id="MF_01635">
    <property type="entry name" value="UbiA"/>
    <property type="match status" value="1"/>
</dbReference>
<keyword evidence="7 11" id="KW-0831">Ubiquinone biosynthesis</keyword>
<feature type="transmembrane region" description="Helical" evidence="11">
    <location>
        <begin position="246"/>
        <end position="268"/>
    </location>
</feature>
<evidence type="ECO:0000256" key="11">
    <source>
        <dbReference type="HAMAP-Rule" id="MF_01635"/>
    </source>
</evidence>
<dbReference type="Proteomes" id="UP000298179">
    <property type="component" value="Unassembled WGS sequence"/>
</dbReference>
<evidence type="ECO:0000256" key="8">
    <source>
        <dbReference type="ARBA" id="ARBA00022692"/>
    </source>
</evidence>
<dbReference type="GO" id="GO:0005886">
    <property type="term" value="C:plasma membrane"/>
    <property type="evidence" value="ECO:0007669"/>
    <property type="project" value="UniProtKB-SubCell"/>
</dbReference>
<dbReference type="InterPro" id="IPR030470">
    <property type="entry name" value="UbiA_prenylTrfase_CS"/>
</dbReference>
<keyword evidence="8 11" id="KW-0812">Transmembrane</keyword>
<organism evidence="13 14">
    <name type="scientific">Jiella endophytica</name>
    <dbReference type="NCBI Taxonomy" id="2558362"/>
    <lineage>
        <taxon>Bacteria</taxon>
        <taxon>Pseudomonadati</taxon>
        <taxon>Pseudomonadota</taxon>
        <taxon>Alphaproteobacteria</taxon>
        <taxon>Hyphomicrobiales</taxon>
        <taxon>Aurantimonadaceae</taxon>
        <taxon>Jiella</taxon>
    </lineage>
</organism>
<dbReference type="PROSITE" id="PS00943">
    <property type="entry name" value="UBIA"/>
    <property type="match status" value="1"/>
</dbReference>
<keyword evidence="4 11" id="KW-1003">Cell membrane</keyword>
<reference evidence="13 14" key="1">
    <citation type="submission" date="2019-03" db="EMBL/GenBank/DDBJ databases">
        <title>Jiella endophytica sp. nov., a novel endophytic bacterium isolated from root of Ficus microcarpa Linn. f.</title>
        <authorList>
            <person name="Tuo L."/>
        </authorList>
    </citation>
    <scope>NUCLEOTIDE SEQUENCE [LARGE SCALE GENOMIC DNA]</scope>
    <source>
        <strain evidence="13 14">CBS5Q-3</strain>
    </source>
</reference>
<evidence type="ECO:0000256" key="4">
    <source>
        <dbReference type="ARBA" id="ARBA00022475"/>
    </source>
</evidence>
<evidence type="ECO:0000313" key="13">
    <source>
        <dbReference type="EMBL" id="TFF25158.1"/>
    </source>
</evidence>
<dbReference type="EC" id="2.5.1.39" evidence="11 12"/>
<dbReference type="AlphaFoldDB" id="A0A4Y8RNH5"/>
<evidence type="ECO:0000256" key="2">
    <source>
        <dbReference type="ARBA" id="ARBA00004141"/>
    </source>
</evidence>
<dbReference type="FunFam" id="1.10.357.140:FF:000008">
    <property type="entry name" value="4-hydroxybenzoate octaprenyltransferase"/>
    <property type="match status" value="1"/>
</dbReference>
<feature type="transmembrane region" description="Helical" evidence="11">
    <location>
        <begin position="311"/>
        <end position="333"/>
    </location>
</feature>
<evidence type="ECO:0000256" key="1">
    <source>
        <dbReference type="ARBA" id="ARBA00001946"/>
    </source>
</evidence>
<evidence type="ECO:0000256" key="12">
    <source>
        <dbReference type="NCBIfam" id="TIGR01474"/>
    </source>
</evidence>
<dbReference type="InterPro" id="IPR044878">
    <property type="entry name" value="UbiA_sf"/>
</dbReference>
<comment type="subcellular location">
    <subcellularLocation>
        <location evidence="11">Cell inner membrane</location>
        <topology evidence="11">Multi-pass membrane protein</topology>
    </subcellularLocation>
    <subcellularLocation>
        <location evidence="2">Membrane</location>
        <topology evidence="2">Multi-pass membrane protein</topology>
    </subcellularLocation>
</comment>
<comment type="catalytic activity">
    <reaction evidence="11">
        <text>all-trans-octaprenyl diphosphate + 4-hydroxybenzoate = 4-hydroxy-3-(all-trans-octaprenyl)benzoate + diphosphate</text>
        <dbReference type="Rhea" id="RHEA:27782"/>
        <dbReference type="ChEBI" id="CHEBI:1617"/>
        <dbReference type="ChEBI" id="CHEBI:17879"/>
        <dbReference type="ChEBI" id="CHEBI:33019"/>
        <dbReference type="ChEBI" id="CHEBI:57711"/>
        <dbReference type="EC" id="2.5.1.39"/>
    </reaction>
</comment>
<proteinExistence type="inferred from homology"/>
<comment type="cofactor">
    <cofactor evidence="1 11">
        <name>Mg(2+)</name>
        <dbReference type="ChEBI" id="CHEBI:18420"/>
    </cofactor>
</comment>
<keyword evidence="10 11" id="KW-0472">Membrane</keyword>
<evidence type="ECO:0000256" key="5">
    <source>
        <dbReference type="ARBA" id="ARBA00022519"/>
    </source>
</evidence>
<evidence type="ECO:0000256" key="6">
    <source>
        <dbReference type="ARBA" id="ARBA00022679"/>
    </source>
</evidence>
<protein>
    <recommendedName>
        <fullName evidence="11 12">4-hydroxybenzoate octaprenyltransferase</fullName>
        <ecNumber evidence="11 12">2.5.1.39</ecNumber>
    </recommendedName>
    <alternativeName>
        <fullName evidence="11">4-HB polyprenyltransferase</fullName>
    </alternativeName>
</protein>
<dbReference type="Gene3D" id="1.20.120.1780">
    <property type="entry name" value="UbiA prenyltransferase"/>
    <property type="match status" value="1"/>
</dbReference>
<dbReference type="GO" id="GO:0008412">
    <property type="term" value="F:4-hydroxybenzoate polyprenyltransferase activity"/>
    <property type="evidence" value="ECO:0007669"/>
    <property type="project" value="UniProtKB-UniRule"/>
</dbReference>
<comment type="caution">
    <text evidence="11">Lacks conserved residue(s) required for the propagation of feature annotation.</text>
</comment>
<comment type="similarity">
    <text evidence="3 11">Belongs to the UbiA prenyltransferase family.</text>
</comment>
<dbReference type="InterPro" id="IPR000537">
    <property type="entry name" value="UbiA_prenyltransferase"/>
</dbReference>
<name>A0A4Y8RNH5_9HYPH</name>
<dbReference type="OrthoDB" id="9782418at2"/>
<dbReference type="PANTHER" id="PTHR11048:SF28">
    <property type="entry name" value="4-HYDROXYBENZOATE POLYPRENYLTRANSFERASE, MITOCHONDRIAL"/>
    <property type="match status" value="1"/>
</dbReference>
<dbReference type="CDD" id="cd13959">
    <property type="entry name" value="PT_UbiA_COQ2"/>
    <property type="match status" value="1"/>
</dbReference>
<keyword evidence="6 11" id="KW-0808">Transferase</keyword>
<comment type="function">
    <text evidence="11">Catalyzes the prenylation of para-hydroxybenzoate (PHB) with an all-trans polyprenyl group. Mediates the second step in the final reaction sequence of ubiquinone-8 (UQ-8) biosynthesis, which is the condensation of the polyisoprenoid side chain with PHB, generating the first membrane-bound Q intermediate 3-octaprenyl-4-hydroxybenzoate.</text>
</comment>
<gene>
    <name evidence="11" type="primary">ubiA</name>
    <name evidence="13" type="ORF">E3C22_07185</name>
</gene>